<keyword evidence="3 7" id="KW-0645">Protease</keyword>
<dbReference type="PANTHER" id="PTHR12147:SF26">
    <property type="entry name" value="PEPTIDASE M28 DOMAIN-CONTAINING PROTEIN"/>
    <property type="match status" value="1"/>
</dbReference>
<dbReference type="AlphaFoldDB" id="A0A0H2SHW1"/>
<dbReference type="GO" id="GO:0006508">
    <property type="term" value="P:proteolysis"/>
    <property type="evidence" value="ECO:0007669"/>
    <property type="project" value="UniProtKB-KW"/>
</dbReference>
<evidence type="ECO:0000313" key="10">
    <source>
        <dbReference type="Proteomes" id="UP000053477"/>
    </source>
</evidence>
<evidence type="ECO:0000256" key="1">
    <source>
        <dbReference type="ARBA" id="ARBA00001947"/>
    </source>
</evidence>
<accession>A0A0H2SHW1</accession>
<dbReference type="STRING" id="27342.A0A0H2SHW1"/>
<dbReference type="Pfam" id="PF04389">
    <property type="entry name" value="Peptidase_M28"/>
    <property type="match status" value="1"/>
</dbReference>
<dbReference type="GO" id="GO:0046872">
    <property type="term" value="F:metal ion binding"/>
    <property type="evidence" value="ECO:0007669"/>
    <property type="project" value="UniProtKB-KW"/>
</dbReference>
<evidence type="ECO:0000256" key="6">
    <source>
        <dbReference type="ARBA" id="ARBA00022833"/>
    </source>
</evidence>
<organism evidence="9 10">
    <name type="scientific">Schizopora paradoxa</name>
    <dbReference type="NCBI Taxonomy" id="27342"/>
    <lineage>
        <taxon>Eukaryota</taxon>
        <taxon>Fungi</taxon>
        <taxon>Dikarya</taxon>
        <taxon>Basidiomycota</taxon>
        <taxon>Agaricomycotina</taxon>
        <taxon>Agaricomycetes</taxon>
        <taxon>Hymenochaetales</taxon>
        <taxon>Schizoporaceae</taxon>
        <taxon>Schizopora</taxon>
    </lineage>
</organism>
<dbReference type="OrthoDB" id="10013407at2759"/>
<gene>
    <name evidence="9" type="ORF">SCHPADRAFT_847849</name>
</gene>
<keyword evidence="6 7" id="KW-0862">Zinc</keyword>
<evidence type="ECO:0000256" key="4">
    <source>
        <dbReference type="ARBA" id="ARBA00022723"/>
    </source>
</evidence>
<dbReference type="EMBL" id="KQ085913">
    <property type="protein sequence ID" value="KLO16666.1"/>
    <property type="molecule type" value="Genomic_DNA"/>
</dbReference>
<dbReference type="InterPro" id="IPR007484">
    <property type="entry name" value="Peptidase_M28"/>
</dbReference>
<comment type="similarity">
    <text evidence="2">Belongs to the peptidase M28 family. M28B subfamily.</text>
</comment>
<feature type="domain" description="Peptidase M28" evidence="8">
    <location>
        <begin position="203"/>
        <end position="395"/>
    </location>
</feature>
<evidence type="ECO:0000256" key="2">
    <source>
        <dbReference type="ARBA" id="ARBA00005634"/>
    </source>
</evidence>
<dbReference type="GO" id="GO:0008235">
    <property type="term" value="F:metalloexopeptidase activity"/>
    <property type="evidence" value="ECO:0007669"/>
    <property type="project" value="InterPro"/>
</dbReference>
<reference evidence="9 10" key="1">
    <citation type="submission" date="2015-04" db="EMBL/GenBank/DDBJ databases">
        <title>Complete genome sequence of Schizopora paradoxa KUC8140, a cosmopolitan wood degrader in East Asia.</title>
        <authorList>
            <consortium name="DOE Joint Genome Institute"/>
            <person name="Min B."/>
            <person name="Park H."/>
            <person name="Jang Y."/>
            <person name="Kim J.-J."/>
            <person name="Kim K.H."/>
            <person name="Pangilinan J."/>
            <person name="Lipzen A."/>
            <person name="Riley R."/>
            <person name="Grigoriev I.V."/>
            <person name="Spatafora J.W."/>
            <person name="Choi I.-G."/>
        </authorList>
    </citation>
    <scope>NUCLEOTIDE SEQUENCE [LARGE SCALE GENOMIC DNA]</scope>
    <source>
        <strain evidence="9 10">KUC8140</strain>
    </source>
</reference>
<keyword evidence="5 7" id="KW-0378">Hydrolase</keyword>
<keyword evidence="10" id="KW-1185">Reference proteome</keyword>
<evidence type="ECO:0000313" key="9">
    <source>
        <dbReference type="EMBL" id="KLO16666.1"/>
    </source>
</evidence>
<dbReference type="InParanoid" id="A0A0H2SHW1"/>
<dbReference type="Gene3D" id="3.40.630.10">
    <property type="entry name" value="Zn peptidases"/>
    <property type="match status" value="1"/>
</dbReference>
<keyword evidence="4 7" id="KW-0479">Metal-binding</keyword>
<proteinExistence type="inferred from homology"/>
<dbReference type="Proteomes" id="UP000053477">
    <property type="component" value="Unassembled WGS sequence"/>
</dbReference>
<comment type="cofactor">
    <cofactor evidence="1">
        <name>Zn(2+)</name>
        <dbReference type="ChEBI" id="CHEBI:29105"/>
    </cofactor>
</comment>
<dbReference type="PANTHER" id="PTHR12147">
    <property type="entry name" value="METALLOPEPTIDASE M28 FAMILY MEMBER"/>
    <property type="match status" value="1"/>
</dbReference>
<evidence type="ECO:0000259" key="8">
    <source>
        <dbReference type="Pfam" id="PF04389"/>
    </source>
</evidence>
<evidence type="ECO:0000256" key="3">
    <source>
        <dbReference type="ARBA" id="ARBA00022670"/>
    </source>
</evidence>
<name>A0A0H2SHW1_9AGAM</name>
<sequence>MAVEEDLKIPHEEARRTIELGIDGMIKDIQLERTLGLYGQSGQQTVMSEREYEDRAPTLEEFPPMTFGLLYATETSYLFALRGFSAPLDHILPPSYKSYALSYALSHSNQLIPVPDESLARVRALLSSVKYDTTVARLVEDISLPQMQEDVRYLTGEREDSPIVSRHSFHPDTLKAAAWIKEQVESTGAKCELRKFLTGFAPNIICQYDGSEDTTALVLFSAHYDSRGSFGKTRAPGGDDDGSGTTAILSVARAIGRNNIKFRSNVQLVLFAGEEQGLYGSRAYSREMKYADANITLMVQADMLAYHVPGEAPQLGLPERIGTPEVAQLIANMSSLYSPELEVGFSPACCSDHQSFWENGFAASQLFERAGPIADPMYHNSGDLSEREGYDLHQLRSIAKVQLSTLLHAAGFDLPEEK</sequence>
<dbReference type="InterPro" id="IPR045175">
    <property type="entry name" value="M28_fam"/>
</dbReference>
<dbReference type="EC" id="3.4.-.-" evidence="7"/>
<evidence type="ECO:0000256" key="7">
    <source>
        <dbReference type="RuleBase" id="RU361240"/>
    </source>
</evidence>
<dbReference type="SUPFAM" id="SSF53187">
    <property type="entry name" value="Zn-dependent exopeptidases"/>
    <property type="match status" value="1"/>
</dbReference>
<evidence type="ECO:0000256" key="5">
    <source>
        <dbReference type="ARBA" id="ARBA00022801"/>
    </source>
</evidence>
<protein>
    <recommendedName>
        <fullName evidence="7">Peptide hydrolase</fullName>
        <ecNumber evidence="7">3.4.-.-</ecNumber>
    </recommendedName>
</protein>